<name>A0A9P5CM83_CRYP1</name>
<proteinExistence type="predicted"/>
<feature type="compositionally biased region" description="Polar residues" evidence="1">
    <location>
        <begin position="418"/>
        <end position="454"/>
    </location>
</feature>
<comment type="caution">
    <text evidence="2">The sequence shown here is derived from an EMBL/GenBank/DDBJ whole genome shotgun (WGS) entry which is preliminary data.</text>
</comment>
<dbReference type="GeneID" id="63839825"/>
<reference evidence="2" key="1">
    <citation type="journal article" date="2020" name="Phytopathology">
        <title>Genome sequence of the chestnut blight fungus Cryphonectria parasitica EP155: A fundamental resource for an archetypical invasive plant pathogen.</title>
        <authorList>
            <person name="Crouch J.A."/>
            <person name="Dawe A."/>
            <person name="Aerts A."/>
            <person name="Barry K."/>
            <person name="Churchill A.C.L."/>
            <person name="Grimwood J."/>
            <person name="Hillman B."/>
            <person name="Milgroom M.G."/>
            <person name="Pangilinan J."/>
            <person name="Smith M."/>
            <person name="Salamov A."/>
            <person name="Schmutz J."/>
            <person name="Yadav J."/>
            <person name="Grigoriev I.V."/>
            <person name="Nuss D."/>
        </authorList>
    </citation>
    <scope>NUCLEOTIDE SEQUENCE</scope>
    <source>
        <strain evidence="2">EP155</strain>
    </source>
</reference>
<feature type="compositionally biased region" description="Basic and acidic residues" evidence="1">
    <location>
        <begin position="355"/>
        <end position="367"/>
    </location>
</feature>
<protein>
    <submittedName>
        <fullName evidence="2">Uncharacterized protein</fullName>
    </submittedName>
</protein>
<accession>A0A9P5CM83</accession>
<evidence type="ECO:0000313" key="2">
    <source>
        <dbReference type="EMBL" id="KAF3763848.1"/>
    </source>
</evidence>
<dbReference type="Proteomes" id="UP000803844">
    <property type="component" value="Unassembled WGS sequence"/>
</dbReference>
<evidence type="ECO:0000256" key="1">
    <source>
        <dbReference type="SAM" id="MobiDB-lite"/>
    </source>
</evidence>
<feature type="compositionally biased region" description="Basic and acidic residues" evidence="1">
    <location>
        <begin position="496"/>
        <end position="508"/>
    </location>
</feature>
<evidence type="ECO:0000313" key="3">
    <source>
        <dbReference type="Proteomes" id="UP000803844"/>
    </source>
</evidence>
<feature type="compositionally biased region" description="Low complexity" evidence="1">
    <location>
        <begin position="373"/>
        <end position="383"/>
    </location>
</feature>
<organism evidence="2 3">
    <name type="scientific">Cryphonectria parasitica (strain ATCC 38755 / EP155)</name>
    <dbReference type="NCBI Taxonomy" id="660469"/>
    <lineage>
        <taxon>Eukaryota</taxon>
        <taxon>Fungi</taxon>
        <taxon>Dikarya</taxon>
        <taxon>Ascomycota</taxon>
        <taxon>Pezizomycotina</taxon>
        <taxon>Sordariomycetes</taxon>
        <taxon>Sordariomycetidae</taxon>
        <taxon>Diaporthales</taxon>
        <taxon>Cryphonectriaceae</taxon>
        <taxon>Cryphonectria-Endothia species complex</taxon>
        <taxon>Cryphonectria</taxon>
    </lineage>
</organism>
<gene>
    <name evidence="2" type="ORF">M406DRAFT_352518</name>
</gene>
<dbReference type="EMBL" id="MU032349">
    <property type="protein sequence ID" value="KAF3763848.1"/>
    <property type="molecule type" value="Genomic_DNA"/>
</dbReference>
<feature type="compositionally biased region" description="Basic and acidic residues" evidence="1">
    <location>
        <begin position="400"/>
        <end position="417"/>
    </location>
</feature>
<feature type="region of interest" description="Disordered" evidence="1">
    <location>
        <begin position="209"/>
        <end position="250"/>
    </location>
</feature>
<feature type="compositionally biased region" description="Polar residues" evidence="1">
    <location>
        <begin position="152"/>
        <end position="167"/>
    </location>
</feature>
<sequence length="548" mass="60406">MSWVKNAIATIHSQKCEVLHQTVYGGYGTKPDIFWAVDPSDMPENFRKDIEQTLKEDSSSSSTCFIIRIETFPAFEDEALRSTGSPVGCLNIFKGTDPANVEYSREINIYEERPTSPPNVSSQEQLHDEHGAIARTIRRFSLAVGFGDTPKDQSQASSGLLQDSSLTHRNHSPSPDRRRKSIAAPLRTMLPRPQWRRFSQLHAHTEALNALEGRSKIRPEEATLTPKEMNPVFKQSQEEDNSARAPDTSMISISRSAHKAKPAAMSGMEQVVASNEGLSHGSPVEHASEDEGEPTIDSILASEDLNMRSIYIPGLMAAVTPIEEGHVSSTTQTMQPIIEARTSSRAAALERHGVSVSTDEHDDHNDGIGRVGAAKASSEAAHALPTTEDQNLVKPSTEALNREKGRLFDAPSREEKLSSNFGCNPTEPSQAVETQAQHQPRSQDLNQVESSIHTEPTHAQRDSWTTSQVDSHAETAVGTRTESHIDSQAETQVGPEAEHHDNVEDTPRKLKRQSLWILQMLQDAGGDGARSIQIHRRQSRRGTWDGKI</sequence>
<dbReference type="AlphaFoldDB" id="A0A9P5CM83"/>
<keyword evidence="3" id="KW-1185">Reference proteome</keyword>
<feature type="region of interest" description="Disordered" evidence="1">
    <location>
        <begin position="526"/>
        <end position="548"/>
    </location>
</feature>
<feature type="region of interest" description="Disordered" evidence="1">
    <location>
        <begin position="146"/>
        <end position="188"/>
    </location>
</feature>
<feature type="region of interest" description="Disordered" evidence="1">
    <location>
        <begin position="355"/>
        <end position="508"/>
    </location>
</feature>
<dbReference type="OrthoDB" id="5230621at2759"/>
<dbReference type="RefSeq" id="XP_040774809.1">
    <property type="nucleotide sequence ID" value="XM_040922696.1"/>
</dbReference>